<reference evidence="7" key="1">
    <citation type="journal article" date="2023" name="Mol. Phylogenet. Evol.">
        <title>Genome-scale phylogeny and comparative genomics of the fungal order Sordariales.</title>
        <authorList>
            <person name="Hensen N."/>
            <person name="Bonometti L."/>
            <person name="Westerberg I."/>
            <person name="Brannstrom I.O."/>
            <person name="Guillou S."/>
            <person name="Cros-Aarteil S."/>
            <person name="Calhoun S."/>
            <person name="Haridas S."/>
            <person name="Kuo A."/>
            <person name="Mondo S."/>
            <person name="Pangilinan J."/>
            <person name="Riley R."/>
            <person name="LaButti K."/>
            <person name="Andreopoulos B."/>
            <person name="Lipzen A."/>
            <person name="Chen C."/>
            <person name="Yan M."/>
            <person name="Daum C."/>
            <person name="Ng V."/>
            <person name="Clum A."/>
            <person name="Steindorff A."/>
            <person name="Ohm R.A."/>
            <person name="Martin F."/>
            <person name="Silar P."/>
            <person name="Natvig D.O."/>
            <person name="Lalanne C."/>
            <person name="Gautier V."/>
            <person name="Ament-Velasquez S.L."/>
            <person name="Kruys A."/>
            <person name="Hutchinson M.I."/>
            <person name="Powell A.J."/>
            <person name="Barry K."/>
            <person name="Miller A.N."/>
            <person name="Grigoriev I.V."/>
            <person name="Debuchy R."/>
            <person name="Gladieux P."/>
            <person name="Hiltunen Thoren M."/>
            <person name="Johannesson H."/>
        </authorList>
    </citation>
    <scope>NUCLEOTIDE SEQUENCE</scope>
    <source>
        <strain evidence="7">PSN324</strain>
    </source>
</reference>
<proteinExistence type="inferred from homology"/>
<evidence type="ECO:0000313" key="8">
    <source>
        <dbReference type="Proteomes" id="UP001321749"/>
    </source>
</evidence>
<reference evidence="7" key="2">
    <citation type="submission" date="2023-06" db="EMBL/GenBank/DDBJ databases">
        <authorList>
            <consortium name="Lawrence Berkeley National Laboratory"/>
            <person name="Mondo S.J."/>
            <person name="Hensen N."/>
            <person name="Bonometti L."/>
            <person name="Westerberg I."/>
            <person name="Brannstrom I.O."/>
            <person name="Guillou S."/>
            <person name="Cros-Aarteil S."/>
            <person name="Calhoun S."/>
            <person name="Haridas S."/>
            <person name="Kuo A."/>
            <person name="Pangilinan J."/>
            <person name="Riley R."/>
            <person name="Labutti K."/>
            <person name="Andreopoulos B."/>
            <person name="Lipzen A."/>
            <person name="Chen C."/>
            <person name="Yanf M."/>
            <person name="Daum C."/>
            <person name="Ng V."/>
            <person name="Clum A."/>
            <person name="Steindorff A."/>
            <person name="Ohm R."/>
            <person name="Martin F."/>
            <person name="Silar P."/>
            <person name="Natvig D."/>
            <person name="Lalanne C."/>
            <person name="Gautier V."/>
            <person name="Ament-Velasquez S.L."/>
            <person name="Kruys A."/>
            <person name="Hutchinson M.I."/>
            <person name="Powell A.J."/>
            <person name="Barry K."/>
            <person name="Miller A.N."/>
            <person name="Grigoriev I.V."/>
            <person name="Debuchy R."/>
            <person name="Gladieux P."/>
            <person name="Thoren M.H."/>
            <person name="Johannesson H."/>
        </authorList>
    </citation>
    <scope>NUCLEOTIDE SEQUENCE</scope>
    <source>
        <strain evidence="7">PSN324</strain>
    </source>
</reference>
<evidence type="ECO:0000256" key="3">
    <source>
        <dbReference type="ARBA" id="ARBA00022630"/>
    </source>
</evidence>
<dbReference type="Proteomes" id="UP001321749">
    <property type="component" value="Unassembled WGS sequence"/>
</dbReference>
<comment type="caution">
    <text evidence="7">The sequence shown here is derived from an EMBL/GenBank/DDBJ whole genome shotgun (WGS) entry which is preliminary data.</text>
</comment>
<dbReference type="PANTHER" id="PTHR42973">
    <property type="entry name" value="BINDING OXIDOREDUCTASE, PUTATIVE (AFU_ORTHOLOGUE AFUA_1G17690)-RELATED"/>
    <property type="match status" value="1"/>
</dbReference>
<keyword evidence="3" id="KW-0285">Flavoprotein</keyword>
<comment type="similarity">
    <text evidence="2">Belongs to the oxygen-dependent FAD-linked oxidoreductase family.</text>
</comment>
<sequence>MIGQGFTIFCGRWRSPMFVGQKNMFKTGFPAKRRSRSCHDSPLWRLNCPFSPSFFFGNNTPPPLSTMQAPVLKFDAGDAPLLKRGDKNYDRAVASENLLYRFSLPDFVVQPETVEQVQHVIKQARAEKIHITIKNGGHSYSGASTAHRGILLDLSRMKKVELDMEAGIATLQGGAQWGHVYKQLVINRHDGYVVNGGRCPTVGVSGFILGGGLSPFTRSFGMGCDTLKQATMVTADGEVVTVKDTDGKDTDEGKLFWALCGAGGGNFGVVVEMKLRVERLKSEQVVAGRFLWYPKAECEGEMEKFMTSMHDFYTAEWPDKTTIDSSWVCDLDDKSSSPFFVRFLVYHNGGKMDFDRVVDRHITNADLSKPLKLRTLEEKSSRFFHETLVAQWSEETKKSLPSTGRSYSIYTSFVLENNKETVDHFTHTIKKEMGEFRERFKGEKGILQVTWIHAGGQANMRDTADTAYPWRNCSYHTYIMISWTEKWLKREMEGFMKRMEKSLRGFSIGGKAAFINFPDKELLRSDYEEAYFGDNSRELRRIKKTWDRKSFFSWDQGVRVGAPKKKKVGQIAIQAEMPKWTRPSNELNVVPVAMMAARNAIDDQGSGSDEWVEDYGDDIKRATEDDEWDNVQLAGNNEFEGGIYSLDDLGF</sequence>
<dbReference type="PANTHER" id="PTHR42973:SF39">
    <property type="entry name" value="FAD-BINDING PCMH-TYPE DOMAIN-CONTAINING PROTEIN"/>
    <property type="match status" value="1"/>
</dbReference>
<dbReference type="EMBL" id="MU865013">
    <property type="protein sequence ID" value="KAK4460377.1"/>
    <property type="molecule type" value="Genomic_DNA"/>
</dbReference>
<dbReference type="Gene3D" id="3.40.462.20">
    <property type="match status" value="1"/>
</dbReference>
<comment type="cofactor">
    <cofactor evidence="1">
        <name>FAD</name>
        <dbReference type="ChEBI" id="CHEBI:57692"/>
    </cofactor>
</comment>
<dbReference type="PROSITE" id="PS51387">
    <property type="entry name" value="FAD_PCMH"/>
    <property type="match status" value="1"/>
</dbReference>
<name>A0AAV9HII7_9PEZI</name>
<dbReference type="InterPro" id="IPR012951">
    <property type="entry name" value="BBE"/>
</dbReference>
<dbReference type="InterPro" id="IPR016166">
    <property type="entry name" value="FAD-bd_PCMH"/>
</dbReference>
<dbReference type="AlphaFoldDB" id="A0AAV9HII7"/>
<evidence type="ECO:0000256" key="2">
    <source>
        <dbReference type="ARBA" id="ARBA00005466"/>
    </source>
</evidence>
<accession>A0AAV9HII7</accession>
<organism evidence="7 8">
    <name type="scientific">Cladorrhinum samala</name>
    <dbReference type="NCBI Taxonomy" id="585594"/>
    <lineage>
        <taxon>Eukaryota</taxon>
        <taxon>Fungi</taxon>
        <taxon>Dikarya</taxon>
        <taxon>Ascomycota</taxon>
        <taxon>Pezizomycotina</taxon>
        <taxon>Sordariomycetes</taxon>
        <taxon>Sordariomycetidae</taxon>
        <taxon>Sordariales</taxon>
        <taxon>Podosporaceae</taxon>
        <taxon>Cladorrhinum</taxon>
    </lineage>
</organism>
<dbReference type="GO" id="GO:0071949">
    <property type="term" value="F:FAD binding"/>
    <property type="evidence" value="ECO:0007669"/>
    <property type="project" value="InterPro"/>
</dbReference>
<dbReference type="Gene3D" id="3.30.465.10">
    <property type="match status" value="1"/>
</dbReference>
<evidence type="ECO:0000256" key="4">
    <source>
        <dbReference type="ARBA" id="ARBA00022827"/>
    </source>
</evidence>
<keyword evidence="5" id="KW-0560">Oxidoreductase</keyword>
<evidence type="ECO:0000259" key="6">
    <source>
        <dbReference type="PROSITE" id="PS51387"/>
    </source>
</evidence>
<keyword evidence="8" id="KW-1185">Reference proteome</keyword>
<dbReference type="SUPFAM" id="SSF56176">
    <property type="entry name" value="FAD-binding/transporter-associated domain-like"/>
    <property type="match status" value="1"/>
</dbReference>
<protein>
    <recommendedName>
        <fullName evidence="6">FAD-binding PCMH-type domain-containing protein</fullName>
    </recommendedName>
</protein>
<feature type="domain" description="FAD-binding PCMH-type" evidence="6">
    <location>
        <begin position="101"/>
        <end position="280"/>
    </location>
</feature>
<evidence type="ECO:0000313" key="7">
    <source>
        <dbReference type="EMBL" id="KAK4460377.1"/>
    </source>
</evidence>
<dbReference type="GO" id="GO:0016491">
    <property type="term" value="F:oxidoreductase activity"/>
    <property type="evidence" value="ECO:0007669"/>
    <property type="project" value="UniProtKB-KW"/>
</dbReference>
<keyword evidence="4" id="KW-0274">FAD</keyword>
<dbReference type="Pfam" id="PF08031">
    <property type="entry name" value="BBE"/>
    <property type="match status" value="1"/>
</dbReference>
<dbReference type="InterPro" id="IPR016169">
    <property type="entry name" value="FAD-bd_PCMH_sub2"/>
</dbReference>
<gene>
    <name evidence="7" type="ORF">QBC42DRAFT_298612</name>
</gene>
<dbReference type="InterPro" id="IPR050416">
    <property type="entry name" value="FAD-linked_Oxidoreductase"/>
</dbReference>
<dbReference type="Pfam" id="PF01565">
    <property type="entry name" value="FAD_binding_4"/>
    <property type="match status" value="1"/>
</dbReference>
<dbReference type="InterPro" id="IPR036318">
    <property type="entry name" value="FAD-bd_PCMH-like_sf"/>
</dbReference>
<evidence type="ECO:0000256" key="5">
    <source>
        <dbReference type="ARBA" id="ARBA00023002"/>
    </source>
</evidence>
<dbReference type="InterPro" id="IPR006094">
    <property type="entry name" value="Oxid_FAD_bind_N"/>
</dbReference>
<evidence type="ECO:0000256" key="1">
    <source>
        <dbReference type="ARBA" id="ARBA00001974"/>
    </source>
</evidence>